<name>A0A246GEF1_9FLAO</name>
<comment type="caution">
    <text evidence="2">The sequence shown here is derived from an EMBL/GenBank/DDBJ whole genome shotgun (WGS) entry which is preliminary data.</text>
</comment>
<gene>
    <name evidence="2" type="ORF">BWK62_00655</name>
</gene>
<reference evidence="2 3" key="1">
    <citation type="journal article" date="2017" name="Infect. Genet. Evol.">
        <title>Comparative genome analysis of fish pathogen Flavobacterium columnare reveals extensive sequence diversity within the species.</title>
        <authorList>
            <person name="Kayansamruaj P."/>
            <person name="Dong H.T."/>
            <person name="Hirono I."/>
            <person name="Kondo H."/>
            <person name="Senapin S."/>
            <person name="Rodkhum C."/>
        </authorList>
    </citation>
    <scope>NUCLEOTIDE SEQUENCE [LARGE SCALE GENOMIC DNA]</scope>
    <source>
        <strain evidence="2 3">1214</strain>
    </source>
</reference>
<accession>A0A246GEF1</accession>
<keyword evidence="1" id="KW-0802">TPR repeat</keyword>
<dbReference type="Proteomes" id="UP000198034">
    <property type="component" value="Unassembled WGS sequence"/>
</dbReference>
<dbReference type="Pfam" id="PF13424">
    <property type="entry name" value="TPR_12"/>
    <property type="match status" value="1"/>
</dbReference>
<evidence type="ECO:0000313" key="2">
    <source>
        <dbReference type="EMBL" id="OWP79774.1"/>
    </source>
</evidence>
<dbReference type="SMART" id="SM00028">
    <property type="entry name" value="TPR"/>
    <property type="match status" value="3"/>
</dbReference>
<dbReference type="Gene3D" id="1.25.40.10">
    <property type="entry name" value="Tetratricopeptide repeat domain"/>
    <property type="match status" value="1"/>
</dbReference>
<dbReference type="SUPFAM" id="SSF48452">
    <property type="entry name" value="TPR-like"/>
    <property type="match status" value="1"/>
</dbReference>
<dbReference type="InterPro" id="IPR011990">
    <property type="entry name" value="TPR-like_helical_dom_sf"/>
</dbReference>
<evidence type="ECO:0000313" key="3">
    <source>
        <dbReference type="Proteomes" id="UP000198034"/>
    </source>
</evidence>
<feature type="repeat" description="TPR" evidence="1">
    <location>
        <begin position="352"/>
        <end position="385"/>
    </location>
</feature>
<dbReference type="InterPro" id="IPR019734">
    <property type="entry name" value="TPR_rpt"/>
</dbReference>
<evidence type="ECO:0000256" key="1">
    <source>
        <dbReference type="PROSITE-ProRule" id="PRU00339"/>
    </source>
</evidence>
<dbReference type="PROSITE" id="PS50005">
    <property type="entry name" value="TPR"/>
    <property type="match status" value="1"/>
</dbReference>
<dbReference type="EMBL" id="MTCY01000001">
    <property type="protein sequence ID" value="OWP79774.1"/>
    <property type="molecule type" value="Genomic_DNA"/>
</dbReference>
<sequence length="398" mass="44794">MKSNNLNKLYKMKKVLLLIFFFTTSIVFSQNPKEILVLSAVVKDKVIPNAQVIFQKNGEPSIPLYTNASGKVSIPAEYQDNTDLTIIIKKEGYSTLVSKCSCGGLTYAISPIMQELDGMRIVLNWGTVPSDLDSHLSYQGGYVCYYKKDAINANLDVDDIDSYGPETITITKKQEGKKYVYAIHNFSDKDQSNNSVLSSISNAKVYVYIGNTLVRTYKPQRNRKGTVWIPFLIDETGNLVDVDDYKYANSWEAVRAILREYRPTDTVYEVDQLSIQESKELNKKGELTYHSGDLEGSVNLYIAAIDANPRNGQAYSNLGLSFQKLGREAEALWANRKAIELANGIKAHIIKASSYYNIARIYEAKSKWNEALNYYKLAKSYNDNPAYDKGIARVSAKN</sequence>
<dbReference type="AlphaFoldDB" id="A0A246GEF1"/>
<protein>
    <submittedName>
        <fullName evidence="2">Uncharacterized protein</fullName>
    </submittedName>
</protein>
<organism evidence="2 3">
    <name type="scientific">Flavobacterium columnare</name>
    <dbReference type="NCBI Taxonomy" id="996"/>
    <lineage>
        <taxon>Bacteria</taxon>
        <taxon>Pseudomonadati</taxon>
        <taxon>Bacteroidota</taxon>
        <taxon>Flavobacteriia</taxon>
        <taxon>Flavobacteriales</taxon>
        <taxon>Flavobacteriaceae</taxon>
        <taxon>Flavobacterium</taxon>
    </lineage>
</organism>
<proteinExistence type="predicted"/>